<protein>
    <submittedName>
        <fullName evidence="2">Uncharacterized protein</fullName>
    </submittedName>
</protein>
<evidence type="ECO:0000313" key="2">
    <source>
        <dbReference type="EMBL" id="MCL9812571.1"/>
    </source>
</evidence>
<comment type="caution">
    <text evidence="2">The sequence shown here is derived from an EMBL/GenBank/DDBJ whole genome shotgun (WGS) entry which is preliminary data.</text>
</comment>
<feature type="region of interest" description="Disordered" evidence="1">
    <location>
        <begin position="48"/>
        <end position="68"/>
    </location>
</feature>
<gene>
    <name evidence="2" type="ORF">AArcSt11_02750</name>
</gene>
<dbReference type="AlphaFoldDB" id="A0AAE3FP77"/>
<dbReference type="EMBL" id="JAKRVY010000001">
    <property type="protein sequence ID" value="MCL9812571.1"/>
    <property type="molecule type" value="Genomic_DNA"/>
</dbReference>
<sequence>MSLFGECDDCGEADQLRYKPDVPADKQTRPSICSFCRDDREARMVEQRRERGLEIPPHVDAGGEDHAE</sequence>
<name>A0AAE3FP77_9EURY</name>
<keyword evidence="3" id="KW-1185">Reference proteome</keyword>
<accession>A0AAE3FP77</accession>
<dbReference type="Proteomes" id="UP001202674">
    <property type="component" value="Unassembled WGS sequence"/>
</dbReference>
<evidence type="ECO:0000313" key="3">
    <source>
        <dbReference type="Proteomes" id="UP001202674"/>
    </source>
</evidence>
<evidence type="ECO:0000256" key="1">
    <source>
        <dbReference type="SAM" id="MobiDB-lite"/>
    </source>
</evidence>
<reference evidence="2 3" key="1">
    <citation type="journal article" date="2022" name="Syst. Appl. Microbiol.">
        <title>Natronocalculus amylovorans gen. nov., sp. nov., and Natranaeroarchaeum aerophilus sp. nov., dominant culturable amylolytic natronoarchaea from hypersaline soda lakes in southwestern Siberia.</title>
        <authorList>
            <person name="Sorokin D.Y."/>
            <person name="Elcheninov A.G."/>
            <person name="Khizhniak T.V."/>
            <person name="Koenen M."/>
            <person name="Bale N.J."/>
            <person name="Damste J.S.S."/>
            <person name="Kublanov I.V."/>
        </authorList>
    </citation>
    <scope>NUCLEOTIDE SEQUENCE [LARGE SCALE GENOMIC DNA]</scope>
    <source>
        <strain evidence="2 3">AArc-St1-1</strain>
    </source>
</reference>
<dbReference type="RefSeq" id="WP_250594387.1">
    <property type="nucleotide sequence ID" value="NZ_JAKRVY010000001.1"/>
</dbReference>
<organism evidence="2 3">
    <name type="scientific">Natranaeroarchaeum aerophilus</name>
    <dbReference type="NCBI Taxonomy" id="2917711"/>
    <lineage>
        <taxon>Archaea</taxon>
        <taxon>Methanobacteriati</taxon>
        <taxon>Methanobacteriota</taxon>
        <taxon>Stenosarchaea group</taxon>
        <taxon>Halobacteria</taxon>
        <taxon>Halobacteriales</taxon>
        <taxon>Natronoarchaeaceae</taxon>
        <taxon>Natranaeroarchaeum</taxon>
    </lineage>
</organism>
<proteinExistence type="predicted"/>